<proteinExistence type="predicted"/>
<organism evidence="1 2">
    <name type="scientific">Galerina marginata (strain CBS 339.88)</name>
    <dbReference type="NCBI Taxonomy" id="685588"/>
    <lineage>
        <taxon>Eukaryota</taxon>
        <taxon>Fungi</taxon>
        <taxon>Dikarya</taxon>
        <taxon>Basidiomycota</taxon>
        <taxon>Agaricomycotina</taxon>
        <taxon>Agaricomycetes</taxon>
        <taxon>Agaricomycetidae</taxon>
        <taxon>Agaricales</taxon>
        <taxon>Agaricineae</taxon>
        <taxon>Strophariaceae</taxon>
        <taxon>Galerina</taxon>
    </lineage>
</organism>
<dbReference type="AlphaFoldDB" id="A0A067TP98"/>
<evidence type="ECO:0000313" key="1">
    <source>
        <dbReference type="EMBL" id="KDR80798.1"/>
    </source>
</evidence>
<dbReference type="HOGENOM" id="CLU_075133_1_0_1"/>
<dbReference type="Gene3D" id="3.30.710.10">
    <property type="entry name" value="Potassium Channel Kv1.1, Chain A"/>
    <property type="match status" value="1"/>
</dbReference>
<sequence>MAHQLSTQNLAGPLLPWYLKPQPAISAEQPWKNSSQRCKNSDVQVRSSDGFVFQLHRVLLEANTDAFPGSEIDTRGEIVQLTESASVLEILFVFLYPRRHPDLSDKEFQLVADVAEAVGKYEVFSAMNTCNARLKSFLPKHATEVFVHAVKHDFPELINEAIPHLARSPFLSVVTKLPPSYIVPWSRYHEAWLSVFKEAIQYIRGLIPSGGNACHGSPHAFTSPSGICTTCRCSLFTLVADLERIDSLSELDDALQSPLAKYPTLACCRPDYGYSSLSGPRMTSNHNCSHIVDLAKFCRGKINTIPPFVDFLG</sequence>
<dbReference type="InterPro" id="IPR011333">
    <property type="entry name" value="SKP1/BTB/POZ_sf"/>
</dbReference>
<dbReference type="Proteomes" id="UP000027222">
    <property type="component" value="Unassembled WGS sequence"/>
</dbReference>
<accession>A0A067TP98</accession>
<protein>
    <recommendedName>
        <fullName evidence="3">BTB domain-containing protein</fullName>
    </recommendedName>
</protein>
<keyword evidence="2" id="KW-1185">Reference proteome</keyword>
<dbReference type="OrthoDB" id="3184970at2759"/>
<reference evidence="2" key="1">
    <citation type="journal article" date="2014" name="Proc. Natl. Acad. Sci. U.S.A.">
        <title>Extensive sampling of basidiomycete genomes demonstrates inadequacy of the white-rot/brown-rot paradigm for wood decay fungi.</title>
        <authorList>
            <person name="Riley R."/>
            <person name="Salamov A.A."/>
            <person name="Brown D.W."/>
            <person name="Nagy L.G."/>
            <person name="Floudas D."/>
            <person name="Held B.W."/>
            <person name="Levasseur A."/>
            <person name="Lombard V."/>
            <person name="Morin E."/>
            <person name="Otillar R."/>
            <person name="Lindquist E.A."/>
            <person name="Sun H."/>
            <person name="LaButti K.M."/>
            <person name="Schmutz J."/>
            <person name="Jabbour D."/>
            <person name="Luo H."/>
            <person name="Baker S.E."/>
            <person name="Pisabarro A.G."/>
            <person name="Walton J.D."/>
            <person name="Blanchette R.A."/>
            <person name="Henrissat B."/>
            <person name="Martin F."/>
            <person name="Cullen D."/>
            <person name="Hibbett D.S."/>
            <person name="Grigoriev I.V."/>
        </authorList>
    </citation>
    <scope>NUCLEOTIDE SEQUENCE [LARGE SCALE GENOMIC DNA]</scope>
    <source>
        <strain evidence="2">CBS 339.88</strain>
    </source>
</reference>
<gene>
    <name evidence="1" type="ORF">GALMADRAFT_61027</name>
</gene>
<dbReference type="EMBL" id="KL142371">
    <property type="protein sequence ID" value="KDR80798.1"/>
    <property type="molecule type" value="Genomic_DNA"/>
</dbReference>
<dbReference type="STRING" id="685588.A0A067TP98"/>
<evidence type="ECO:0008006" key="3">
    <source>
        <dbReference type="Google" id="ProtNLM"/>
    </source>
</evidence>
<evidence type="ECO:0000313" key="2">
    <source>
        <dbReference type="Proteomes" id="UP000027222"/>
    </source>
</evidence>
<name>A0A067TP98_GALM3</name>